<evidence type="ECO:0000256" key="1">
    <source>
        <dbReference type="ARBA" id="ARBA00023242"/>
    </source>
</evidence>
<dbReference type="EMBL" id="PKSG01000560">
    <property type="protein sequence ID" value="POR34231.1"/>
    <property type="molecule type" value="Genomic_DNA"/>
</dbReference>
<dbReference type="AlphaFoldDB" id="A0A2S4KVP4"/>
<dbReference type="PROSITE" id="PS50048">
    <property type="entry name" value="ZN2_CY6_FUNGAL_2"/>
    <property type="match status" value="1"/>
</dbReference>
<evidence type="ECO:0000259" key="2">
    <source>
        <dbReference type="PROSITE" id="PS50048"/>
    </source>
</evidence>
<keyword evidence="1" id="KW-0539">Nucleus</keyword>
<dbReference type="SUPFAM" id="SSF57701">
    <property type="entry name" value="Zn2/Cys6 DNA-binding domain"/>
    <property type="match status" value="1"/>
</dbReference>
<dbReference type="InterPro" id="IPR001138">
    <property type="entry name" value="Zn2Cys6_DnaBD"/>
</dbReference>
<dbReference type="CDD" id="cd00067">
    <property type="entry name" value="GAL4"/>
    <property type="match status" value="1"/>
</dbReference>
<dbReference type="SMART" id="SM00066">
    <property type="entry name" value="GAL4"/>
    <property type="match status" value="1"/>
</dbReference>
<dbReference type="GO" id="GO:0008270">
    <property type="term" value="F:zinc ion binding"/>
    <property type="evidence" value="ECO:0007669"/>
    <property type="project" value="InterPro"/>
</dbReference>
<organism evidence="3 4">
    <name type="scientific">Tolypocladium paradoxum</name>
    <dbReference type="NCBI Taxonomy" id="94208"/>
    <lineage>
        <taxon>Eukaryota</taxon>
        <taxon>Fungi</taxon>
        <taxon>Dikarya</taxon>
        <taxon>Ascomycota</taxon>
        <taxon>Pezizomycotina</taxon>
        <taxon>Sordariomycetes</taxon>
        <taxon>Hypocreomycetidae</taxon>
        <taxon>Hypocreales</taxon>
        <taxon>Ophiocordycipitaceae</taxon>
        <taxon>Tolypocladium</taxon>
    </lineage>
</organism>
<gene>
    <name evidence="3" type="ORF">TPAR_05558</name>
</gene>
<reference evidence="3 4" key="1">
    <citation type="submission" date="2018-01" db="EMBL/GenBank/DDBJ databases">
        <title>Harnessing the power of phylogenomics to disentangle the directionality and signatures of interkingdom host jumping in the parasitic fungal genus Tolypocladium.</title>
        <authorList>
            <person name="Quandt C.A."/>
            <person name="Patterson W."/>
            <person name="Spatafora J.W."/>
        </authorList>
    </citation>
    <scope>NUCLEOTIDE SEQUENCE [LARGE SCALE GENOMIC DNA]</scope>
    <source>
        <strain evidence="3 4">NRBC 100945</strain>
    </source>
</reference>
<keyword evidence="4" id="KW-1185">Reference proteome</keyword>
<sequence length="151" mass="15814">MSLTARERANPPPRRKSCEACIKAKRRCDSAVPACLRCSQRRITCEYPGRSARHRLAAPGPGPAMQAALGVDDVLAATAAAAPPGQFDGVGCMDAESAMDQVAACGDAGLPGFSLMAFPAHDTPMGMEMIHQPTALAPPTAKEFQITSSLY</sequence>
<comment type="caution">
    <text evidence="3">The sequence shown here is derived from an EMBL/GenBank/DDBJ whole genome shotgun (WGS) entry which is preliminary data.</text>
</comment>
<dbReference type="InterPro" id="IPR036864">
    <property type="entry name" value="Zn2-C6_fun-type_DNA-bd_sf"/>
</dbReference>
<protein>
    <recommendedName>
        <fullName evidence="2">Zn(2)-C6 fungal-type domain-containing protein</fullName>
    </recommendedName>
</protein>
<feature type="domain" description="Zn(2)-C6 fungal-type" evidence="2">
    <location>
        <begin position="17"/>
        <end position="47"/>
    </location>
</feature>
<evidence type="ECO:0000313" key="3">
    <source>
        <dbReference type="EMBL" id="POR34231.1"/>
    </source>
</evidence>
<evidence type="ECO:0000313" key="4">
    <source>
        <dbReference type="Proteomes" id="UP000237481"/>
    </source>
</evidence>
<accession>A0A2S4KVP4</accession>
<dbReference type="STRING" id="94208.A0A2S4KVP4"/>
<dbReference type="Gene3D" id="4.10.240.10">
    <property type="entry name" value="Zn(2)-C6 fungal-type DNA-binding domain"/>
    <property type="match status" value="1"/>
</dbReference>
<name>A0A2S4KVP4_9HYPO</name>
<dbReference type="OrthoDB" id="4216928at2759"/>
<dbReference type="Proteomes" id="UP000237481">
    <property type="component" value="Unassembled WGS sequence"/>
</dbReference>
<dbReference type="GO" id="GO:0000981">
    <property type="term" value="F:DNA-binding transcription factor activity, RNA polymerase II-specific"/>
    <property type="evidence" value="ECO:0007669"/>
    <property type="project" value="InterPro"/>
</dbReference>
<proteinExistence type="predicted"/>
<dbReference type="Pfam" id="PF00172">
    <property type="entry name" value="Zn_clus"/>
    <property type="match status" value="1"/>
</dbReference>